<dbReference type="GO" id="GO:0051539">
    <property type="term" value="F:4 iron, 4 sulfur cluster binding"/>
    <property type="evidence" value="ECO:0007669"/>
    <property type="project" value="UniProtKB-KW"/>
</dbReference>
<keyword evidence="2" id="KW-0004">4Fe-4S</keyword>
<accession>A0A1F7JBZ9</accession>
<dbReference type="SFLD" id="SFLDS00029">
    <property type="entry name" value="Radical_SAM"/>
    <property type="match status" value="1"/>
</dbReference>
<evidence type="ECO:0000313" key="10">
    <source>
        <dbReference type="EMBL" id="OGK53130.1"/>
    </source>
</evidence>
<dbReference type="Pfam" id="PF00919">
    <property type="entry name" value="UPF0004"/>
    <property type="match status" value="1"/>
</dbReference>
<feature type="domain" description="Radical SAM core" evidence="9">
    <location>
        <begin position="134"/>
        <end position="367"/>
    </location>
</feature>
<evidence type="ECO:0000256" key="4">
    <source>
        <dbReference type="ARBA" id="ARBA00022691"/>
    </source>
</evidence>
<reference evidence="10 11" key="1">
    <citation type="journal article" date="2016" name="Nat. Commun.">
        <title>Thousands of microbial genomes shed light on interconnected biogeochemical processes in an aquifer system.</title>
        <authorList>
            <person name="Anantharaman K."/>
            <person name="Brown C.T."/>
            <person name="Hug L.A."/>
            <person name="Sharon I."/>
            <person name="Castelle C.J."/>
            <person name="Probst A.J."/>
            <person name="Thomas B.C."/>
            <person name="Singh A."/>
            <person name="Wilkins M.J."/>
            <person name="Karaoz U."/>
            <person name="Brodie E.L."/>
            <person name="Williams K.H."/>
            <person name="Hubbard S.S."/>
            <person name="Banfield J.F."/>
        </authorList>
    </citation>
    <scope>NUCLEOTIDE SEQUENCE [LARGE SCALE GENOMIC DNA]</scope>
</reference>
<dbReference type="CDD" id="cd01335">
    <property type="entry name" value="Radical_SAM"/>
    <property type="match status" value="1"/>
</dbReference>
<comment type="cofactor">
    <cofactor evidence="1">
        <name>[4Fe-4S] cluster</name>
        <dbReference type="ChEBI" id="CHEBI:49883"/>
    </cofactor>
</comment>
<dbReference type="NCBIfam" id="TIGR00089">
    <property type="entry name" value="MiaB/RimO family radical SAM methylthiotransferase"/>
    <property type="match status" value="1"/>
</dbReference>
<keyword evidence="4" id="KW-0949">S-adenosyl-L-methionine</keyword>
<keyword evidence="3" id="KW-0808">Transferase</keyword>
<dbReference type="SMART" id="SM00729">
    <property type="entry name" value="Elp3"/>
    <property type="match status" value="1"/>
</dbReference>
<dbReference type="InterPro" id="IPR007197">
    <property type="entry name" value="rSAM"/>
</dbReference>
<dbReference type="SFLD" id="SFLDG01082">
    <property type="entry name" value="B12-binding_domain_containing"/>
    <property type="match status" value="1"/>
</dbReference>
<dbReference type="PROSITE" id="PS51918">
    <property type="entry name" value="RADICAL_SAM"/>
    <property type="match status" value="1"/>
</dbReference>
<dbReference type="InterPro" id="IPR023404">
    <property type="entry name" value="rSAM_horseshoe"/>
</dbReference>
<dbReference type="Gene3D" id="3.80.30.20">
    <property type="entry name" value="tm_1862 like domain"/>
    <property type="match status" value="1"/>
</dbReference>
<dbReference type="GO" id="GO:0035598">
    <property type="term" value="F:tRNA (N(6)-L-threonylcarbamoyladenosine(37)-C(2))-methylthiotransferase activity"/>
    <property type="evidence" value="ECO:0007669"/>
    <property type="project" value="TreeGrafter"/>
</dbReference>
<evidence type="ECO:0000256" key="2">
    <source>
        <dbReference type="ARBA" id="ARBA00022485"/>
    </source>
</evidence>
<keyword evidence="5" id="KW-0479">Metal-binding</keyword>
<proteinExistence type="predicted"/>
<dbReference type="PANTHER" id="PTHR11918:SF45">
    <property type="entry name" value="THREONYLCARBAMOYLADENOSINE TRNA METHYLTHIOTRANSFERASE"/>
    <property type="match status" value="1"/>
</dbReference>
<dbReference type="PROSITE" id="PS51449">
    <property type="entry name" value="MTTASE_N"/>
    <property type="match status" value="1"/>
</dbReference>
<dbReference type="EMBL" id="MGAV01000024">
    <property type="protein sequence ID" value="OGK53130.1"/>
    <property type="molecule type" value="Genomic_DNA"/>
</dbReference>
<dbReference type="Proteomes" id="UP000177418">
    <property type="component" value="Unassembled WGS sequence"/>
</dbReference>
<evidence type="ECO:0000259" key="8">
    <source>
        <dbReference type="PROSITE" id="PS51449"/>
    </source>
</evidence>
<evidence type="ECO:0000256" key="7">
    <source>
        <dbReference type="ARBA" id="ARBA00023014"/>
    </source>
</evidence>
<dbReference type="AlphaFoldDB" id="A0A1F7JBZ9"/>
<evidence type="ECO:0000256" key="1">
    <source>
        <dbReference type="ARBA" id="ARBA00001966"/>
    </source>
</evidence>
<evidence type="ECO:0000313" key="11">
    <source>
        <dbReference type="Proteomes" id="UP000177418"/>
    </source>
</evidence>
<dbReference type="InterPro" id="IPR020612">
    <property type="entry name" value="Methylthiotransferase_CS"/>
</dbReference>
<gene>
    <name evidence="10" type="ORF">A3H78_01980</name>
</gene>
<dbReference type="SUPFAM" id="SSF102114">
    <property type="entry name" value="Radical SAM enzymes"/>
    <property type="match status" value="1"/>
</dbReference>
<dbReference type="GO" id="GO:0046872">
    <property type="term" value="F:metal ion binding"/>
    <property type="evidence" value="ECO:0007669"/>
    <property type="project" value="UniProtKB-KW"/>
</dbReference>
<dbReference type="PANTHER" id="PTHR11918">
    <property type="entry name" value="RADICAL SAM PROTEINS"/>
    <property type="match status" value="1"/>
</dbReference>
<keyword evidence="7" id="KW-0411">Iron-sulfur</keyword>
<dbReference type="Pfam" id="PF04055">
    <property type="entry name" value="Radical_SAM"/>
    <property type="match status" value="1"/>
</dbReference>
<comment type="caution">
    <text evidence="10">The sequence shown here is derived from an EMBL/GenBank/DDBJ whole genome shotgun (WGS) entry which is preliminary data.</text>
</comment>
<dbReference type="PROSITE" id="PS01278">
    <property type="entry name" value="MTTASE_RADICAL"/>
    <property type="match status" value="1"/>
</dbReference>
<sequence length="430" mass="49913">MPPTFDSFSFGCRVNIAEKEEIDRQMIIKGFKQTTVEPDIYIINTCSVTQKAEREARQLIYQVRKKQPQTKIVVTGCCSTYWLKSGKYTDLPVDLITDNLQKEYLVQLIKNKLLKNIPLLDGRPKVVDILSDKFLLSGRLLVKIQDGCHRFCSFCIVPYLRGLPKSIPIKEIVNTINHSSDNIKEVVLTAINTEAFGKDSNEGFIELIKSVLKNTKVPRLSFGSVHPWSITNEFIDFYQQEQINNRLVNFFHIPLQSGSNKILTLMKRCHTREDMIDRVKRLASINKRIFISTDIIVGFLEETDNDFKDTYNFLDKSPISKFHVFRFSKREMTAGYYLAKRLKEPDNKTKIERSRLLRELSDEKFEAFQKSLLGYKSNALFLKNTDSIQEVLLDNQVPVYVEKTSIRPGDIKRIEVIKYQKDKLFGRIIK</sequence>
<evidence type="ECO:0000259" key="9">
    <source>
        <dbReference type="PROSITE" id="PS51918"/>
    </source>
</evidence>
<dbReference type="InterPro" id="IPR058240">
    <property type="entry name" value="rSAM_sf"/>
</dbReference>
<evidence type="ECO:0000256" key="6">
    <source>
        <dbReference type="ARBA" id="ARBA00023004"/>
    </source>
</evidence>
<feature type="domain" description="MTTase N-terminal" evidence="8">
    <location>
        <begin position="3"/>
        <end position="114"/>
    </location>
</feature>
<dbReference type="InterPro" id="IPR005839">
    <property type="entry name" value="Methylthiotransferase"/>
</dbReference>
<dbReference type="InterPro" id="IPR013848">
    <property type="entry name" value="Methylthiotransferase_N"/>
</dbReference>
<evidence type="ECO:0000256" key="3">
    <source>
        <dbReference type="ARBA" id="ARBA00022679"/>
    </source>
</evidence>
<protein>
    <submittedName>
        <fullName evidence="10">Uncharacterized protein</fullName>
    </submittedName>
</protein>
<dbReference type="InterPro" id="IPR038135">
    <property type="entry name" value="Methylthiotransferase_N_sf"/>
</dbReference>
<keyword evidence="6" id="KW-0408">Iron</keyword>
<dbReference type="InterPro" id="IPR006638">
    <property type="entry name" value="Elp3/MiaA/NifB-like_rSAM"/>
</dbReference>
<evidence type="ECO:0000256" key="5">
    <source>
        <dbReference type="ARBA" id="ARBA00022723"/>
    </source>
</evidence>
<dbReference type="Gene3D" id="3.40.50.12160">
    <property type="entry name" value="Methylthiotransferase, N-terminal domain"/>
    <property type="match status" value="1"/>
</dbReference>
<organism evidence="10 11">
    <name type="scientific">Candidatus Roizmanbacteria bacterium RIFCSPLOWO2_02_FULL_36_11</name>
    <dbReference type="NCBI Taxonomy" id="1802071"/>
    <lineage>
        <taxon>Bacteria</taxon>
        <taxon>Candidatus Roizmaniibacteriota</taxon>
    </lineage>
</organism>
<name>A0A1F7JBZ9_9BACT</name>